<accession>A0AAW0LDC5</accession>
<keyword evidence="3" id="KW-1185">Reference proteome</keyword>
<dbReference type="InterPro" id="IPR056789">
    <property type="entry name" value="LRR_R13L1-DRL21"/>
</dbReference>
<protein>
    <submittedName>
        <fullName evidence="2">Disease resistance protein rga1</fullName>
    </submittedName>
</protein>
<dbReference type="Proteomes" id="UP000237347">
    <property type="component" value="Unassembled WGS sequence"/>
</dbReference>
<organism evidence="2 3">
    <name type="scientific">Quercus suber</name>
    <name type="common">Cork oak</name>
    <dbReference type="NCBI Taxonomy" id="58331"/>
    <lineage>
        <taxon>Eukaryota</taxon>
        <taxon>Viridiplantae</taxon>
        <taxon>Streptophyta</taxon>
        <taxon>Embryophyta</taxon>
        <taxon>Tracheophyta</taxon>
        <taxon>Spermatophyta</taxon>
        <taxon>Magnoliopsida</taxon>
        <taxon>eudicotyledons</taxon>
        <taxon>Gunneridae</taxon>
        <taxon>Pentapetalae</taxon>
        <taxon>rosids</taxon>
        <taxon>fabids</taxon>
        <taxon>Fagales</taxon>
        <taxon>Fagaceae</taxon>
        <taxon>Quercus</taxon>
    </lineage>
</organism>
<name>A0AAW0LDC5_QUESU</name>
<dbReference type="AlphaFoldDB" id="A0AAW0LDC5"/>
<evidence type="ECO:0000313" key="3">
    <source>
        <dbReference type="Proteomes" id="UP000237347"/>
    </source>
</evidence>
<dbReference type="Gene3D" id="3.80.10.10">
    <property type="entry name" value="Ribonuclease Inhibitor"/>
    <property type="match status" value="2"/>
</dbReference>
<feature type="domain" description="R13L1/DRL21-like LRR repeat region" evidence="1">
    <location>
        <begin position="31"/>
        <end position="153"/>
    </location>
</feature>
<sequence>MAEGALFYLAGKVLQLLGSIIAEEARSGGGLSELKQLNNLGGSLVIKNLGHGKDDMVECNATDMKEKQYLQELQLWWDDGESECYDEMSLEGLQPHPNLKMLRLSHYMGMRIPSWVSSLNNLVHFELYKNRRLQHLPSLNQLPFLKSVFLYEMEALEYIWIGEDNVSNMLGGSSFTSSSKTAFFPSLSSLVLMDCPNLKGWWRNSGDDDNEPHHLLLPSFPPSLFHLQIGRCPNLTYMPLIPDLTLKGSIIYGCPLLVLEQTMKMGASTSTYFPLSQLEDLELYWINDLKLLPKERLQNIISLRELYIKRYDGLGSLPWIGILTSVLSLNIWECPKLTSLPQGIHNLTSLKELGIDNCPNLTSLPRGSRNLTFKKVENS</sequence>
<evidence type="ECO:0000259" key="1">
    <source>
        <dbReference type="Pfam" id="PF25019"/>
    </source>
</evidence>
<reference evidence="2 3" key="1">
    <citation type="journal article" date="2018" name="Sci. Data">
        <title>The draft genome sequence of cork oak.</title>
        <authorList>
            <person name="Ramos A.M."/>
            <person name="Usie A."/>
            <person name="Barbosa P."/>
            <person name="Barros P.M."/>
            <person name="Capote T."/>
            <person name="Chaves I."/>
            <person name="Simoes F."/>
            <person name="Abreu I."/>
            <person name="Carrasquinho I."/>
            <person name="Faro C."/>
            <person name="Guimaraes J.B."/>
            <person name="Mendonca D."/>
            <person name="Nobrega F."/>
            <person name="Rodrigues L."/>
            <person name="Saibo N.J.M."/>
            <person name="Varela M.C."/>
            <person name="Egas C."/>
            <person name="Matos J."/>
            <person name="Miguel C.M."/>
            <person name="Oliveira M.M."/>
            <person name="Ricardo C.P."/>
            <person name="Goncalves S."/>
        </authorList>
    </citation>
    <scope>NUCLEOTIDE SEQUENCE [LARGE SCALE GENOMIC DNA]</scope>
    <source>
        <strain evidence="3">cv. HL8</strain>
    </source>
</reference>
<feature type="domain" description="R13L1/DRL21-like LRR repeat region" evidence="1">
    <location>
        <begin position="295"/>
        <end position="358"/>
    </location>
</feature>
<dbReference type="SUPFAM" id="SSF52058">
    <property type="entry name" value="L domain-like"/>
    <property type="match status" value="1"/>
</dbReference>
<dbReference type="PANTHER" id="PTHR47186">
    <property type="entry name" value="LEUCINE-RICH REPEAT-CONTAINING PROTEIN 57"/>
    <property type="match status" value="1"/>
</dbReference>
<evidence type="ECO:0000313" key="2">
    <source>
        <dbReference type="EMBL" id="KAK7848301.1"/>
    </source>
</evidence>
<proteinExistence type="predicted"/>
<dbReference type="InterPro" id="IPR032675">
    <property type="entry name" value="LRR_dom_sf"/>
</dbReference>
<gene>
    <name evidence="2" type="primary">RGA1_8</name>
    <name evidence="2" type="ORF">CFP56_005208</name>
</gene>
<dbReference type="PANTHER" id="PTHR47186:SF13">
    <property type="entry name" value="DISEASE RESISTANCE PROTEIN RGA3"/>
    <property type="match status" value="1"/>
</dbReference>
<comment type="caution">
    <text evidence="2">The sequence shown here is derived from an EMBL/GenBank/DDBJ whole genome shotgun (WGS) entry which is preliminary data.</text>
</comment>
<dbReference type="Pfam" id="PF25019">
    <property type="entry name" value="LRR_R13L1-DRL21"/>
    <property type="match status" value="2"/>
</dbReference>
<dbReference type="EMBL" id="PKMF04000129">
    <property type="protein sequence ID" value="KAK7848301.1"/>
    <property type="molecule type" value="Genomic_DNA"/>
</dbReference>